<accession>A0A804M305</accession>
<keyword evidence="4" id="KW-1185">Reference proteome</keyword>
<reference evidence="4" key="1">
    <citation type="submission" date="2015-12" db="EMBL/GenBank/DDBJ databases">
        <title>Update maize B73 reference genome by single molecule sequencing technologies.</title>
        <authorList>
            <consortium name="Maize Genome Sequencing Project"/>
            <person name="Ware D."/>
        </authorList>
    </citation>
    <scope>NUCLEOTIDE SEQUENCE [LARGE SCALE GENOMIC DNA]</scope>
    <source>
        <strain evidence="4">cv. B73</strain>
    </source>
</reference>
<keyword evidence="2" id="KW-0812">Transmembrane</keyword>
<feature type="region of interest" description="Disordered" evidence="1">
    <location>
        <begin position="50"/>
        <end position="78"/>
    </location>
</feature>
<proteinExistence type="predicted"/>
<dbReference type="Proteomes" id="UP000007305">
    <property type="component" value="Chromosome 1"/>
</dbReference>
<dbReference type="AlphaFoldDB" id="A0A804M305"/>
<dbReference type="InParanoid" id="A0A804M305"/>
<evidence type="ECO:0000313" key="4">
    <source>
        <dbReference type="Proteomes" id="UP000007305"/>
    </source>
</evidence>
<name>A0A804M305_MAIZE</name>
<reference evidence="3" key="2">
    <citation type="submission" date="2019-07" db="EMBL/GenBank/DDBJ databases">
        <authorList>
            <person name="Seetharam A."/>
            <person name="Woodhouse M."/>
            <person name="Cannon E."/>
        </authorList>
    </citation>
    <scope>NUCLEOTIDE SEQUENCE [LARGE SCALE GENOMIC DNA]</scope>
    <source>
        <strain evidence="3">cv. B73</strain>
    </source>
</reference>
<evidence type="ECO:0000256" key="2">
    <source>
        <dbReference type="SAM" id="Phobius"/>
    </source>
</evidence>
<keyword evidence="2" id="KW-0472">Membrane</keyword>
<protein>
    <submittedName>
        <fullName evidence="3">Uncharacterized protein</fullName>
    </submittedName>
</protein>
<feature type="transmembrane region" description="Helical" evidence="2">
    <location>
        <begin position="276"/>
        <end position="303"/>
    </location>
</feature>
<evidence type="ECO:0000313" key="3">
    <source>
        <dbReference type="EnsemblPlants" id="Zm00001eb055340_P001"/>
    </source>
</evidence>
<feature type="compositionally biased region" description="Low complexity" evidence="1">
    <location>
        <begin position="53"/>
        <end position="64"/>
    </location>
</feature>
<reference evidence="3" key="3">
    <citation type="submission" date="2021-05" db="UniProtKB">
        <authorList>
            <consortium name="EnsemblPlants"/>
        </authorList>
    </citation>
    <scope>IDENTIFICATION</scope>
    <source>
        <strain evidence="3">cv. B73</strain>
    </source>
</reference>
<dbReference type="Gramene" id="Zm00001eb055340_T001">
    <property type="protein sequence ID" value="Zm00001eb055340_P001"/>
    <property type="gene ID" value="Zm00001eb055340"/>
</dbReference>
<evidence type="ECO:0000256" key="1">
    <source>
        <dbReference type="SAM" id="MobiDB-lite"/>
    </source>
</evidence>
<sequence length="307" mass="31581">MIGRRFAASQPGHAIAAARATYAARARLHAHSTAPHHLLVVLDVRANRRRHAPASSNGAAPAATRRGRRRLSGPAGAGAGASAAAAGLVVVHPHLEDLPGDPDLSAEAAHLVVPRRAAGLPLGHPPAEPLREPRHALLLLLRELCPRPPPAPGAVRAGVTAHAGRSSRSVVRATAVARGGASRGGQHRAVRPRRGVQERLPVEVAVAAAGGAEHRCGLAVVGGVLAASVRSVCPELRRVVAHALAVHLPRPLLVLLLMHCAPALLLPASLNLFLPFLLGLVACSALLCSALLSLSLSLSLSLASYQD</sequence>
<keyword evidence="2" id="KW-1133">Transmembrane helix</keyword>
<organism evidence="3 4">
    <name type="scientific">Zea mays</name>
    <name type="common">Maize</name>
    <dbReference type="NCBI Taxonomy" id="4577"/>
    <lineage>
        <taxon>Eukaryota</taxon>
        <taxon>Viridiplantae</taxon>
        <taxon>Streptophyta</taxon>
        <taxon>Embryophyta</taxon>
        <taxon>Tracheophyta</taxon>
        <taxon>Spermatophyta</taxon>
        <taxon>Magnoliopsida</taxon>
        <taxon>Liliopsida</taxon>
        <taxon>Poales</taxon>
        <taxon>Poaceae</taxon>
        <taxon>PACMAD clade</taxon>
        <taxon>Panicoideae</taxon>
        <taxon>Andropogonodae</taxon>
        <taxon>Andropogoneae</taxon>
        <taxon>Tripsacinae</taxon>
        <taxon>Zea</taxon>
    </lineage>
</organism>
<dbReference type="EnsemblPlants" id="Zm00001eb055340_T001">
    <property type="protein sequence ID" value="Zm00001eb055340_P001"/>
    <property type="gene ID" value="Zm00001eb055340"/>
</dbReference>
<feature type="transmembrane region" description="Helical" evidence="2">
    <location>
        <begin position="252"/>
        <end position="270"/>
    </location>
</feature>